<dbReference type="PROSITE" id="PS50928">
    <property type="entry name" value="ABC_TM1"/>
    <property type="match status" value="1"/>
</dbReference>
<feature type="transmembrane region" description="Helical" evidence="7">
    <location>
        <begin position="12"/>
        <end position="31"/>
    </location>
</feature>
<comment type="subcellular location">
    <subcellularLocation>
        <location evidence="1 7">Cell membrane</location>
        <topology evidence="1 7">Multi-pass membrane protein</topology>
    </subcellularLocation>
</comment>
<gene>
    <name evidence="9" type="ORF">EV379_0368</name>
</gene>
<evidence type="ECO:0000256" key="1">
    <source>
        <dbReference type="ARBA" id="ARBA00004651"/>
    </source>
</evidence>
<dbReference type="Proteomes" id="UP000291483">
    <property type="component" value="Unassembled WGS sequence"/>
</dbReference>
<dbReference type="AlphaFoldDB" id="A0A4Q8AI81"/>
<dbReference type="Pfam" id="PF00528">
    <property type="entry name" value="BPD_transp_1"/>
    <property type="match status" value="1"/>
</dbReference>
<keyword evidence="6 7" id="KW-0472">Membrane</keyword>
<dbReference type="Pfam" id="PF19300">
    <property type="entry name" value="BPD_transp_1_N"/>
    <property type="match status" value="1"/>
</dbReference>
<dbReference type="OrthoDB" id="147639at2"/>
<sequence length="321" mass="35019">MLWRYLLKRVGFALLVLFVLSLFVFALFYIAPGDPARAIAGDKATTEVLAQIRENLGLNEPIYVQYGVFMSNLLQGDLGYSYRSQLPVSEIIADRIPVTVSLVFGAVVLWLAIGLPIGITSARHPGSFRDRAGQAFAVVGISFPTFVLGMMALYLLYFIPTRAGLILFPPSGYVPLTESAGQWAWHLLLPWLTLALVSAAIYARLSRAQMLEVLGEDYIRTARAKGLTERRVVYRHALRSAMPPLVTQLGTDIGLMLGGVIVIETVFGLPGLGRLAVTSVANQDRPVIIGVVLVGGLFIVVINIIVDTLYALMDSRIRTAS</sequence>
<evidence type="ECO:0000256" key="7">
    <source>
        <dbReference type="RuleBase" id="RU363032"/>
    </source>
</evidence>
<evidence type="ECO:0000256" key="5">
    <source>
        <dbReference type="ARBA" id="ARBA00022989"/>
    </source>
</evidence>
<organism evidence="9 10">
    <name type="scientific">Microterricola gilva</name>
    <dbReference type="NCBI Taxonomy" id="393267"/>
    <lineage>
        <taxon>Bacteria</taxon>
        <taxon>Bacillati</taxon>
        <taxon>Actinomycetota</taxon>
        <taxon>Actinomycetes</taxon>
        <taxon>Micrococcales</taxon>
        <taxon>Microbacteriaceae</taxon>
        <taxon>Microterricola</taxon>
    </lineage>
</organism>
<comment type="caution">
    <text evidence="9">The sequence shown here is derived from an EMBL/GenBank/DDBJ whole genome shotgun (WGS) entry which is preliminary data.</text>
</comment>
<keyword evidence="2 7" id="KW-0813">Transport</keyword>
<dbReference type="InterPro" id="IPR000515">
    <property type="entry name" value="MetI-like"/>
</dbReference>
<accession>A0A4Q8AI81</accession>
<dbReference type="InterPro" id="IPR045621">
    <property type="entry name" value="BPD_transp_1_N"/>
</dbReference>
<keyword evidence="3" id="KW-1003">Cell membrane</keyword>
<feature type="transmembrane region" description="Helical" evidence="7">
    <location>
        <begin position="136"/>
        <end position="159"/>
    </location>
</feature>
<dbReference type="PANTHER" id="PTHR43163:SF6">
    <property type="entry name" value="DIPEPTIDE TRANSPORT SYSTEM PERMEASE PROTEIN DPPB-RELATED"/>
    <property type="match status" value="1"/>
</dbReference>
<evidence type="ECO:0000256" key="3">
    <source>
        <dbReference type="ARBA" id="ARBA00022475"/>
    </source>
</evidence>
<dbReference type="RefSeq" id="WP_130504652.1">
    <property type="nucleotide sequence ID" value="NZ_SHLC01000001.1"/>
</dbReference>
<feature type="domain" description="ABC transmembrane type-1" evidence="8">
    <location>
        <begin position="96"/>
        <end position="310"/>
    </location>
</feature>
<evidence type="ECO:0000313" key="9">
    <source>
        <dbReference type="EMBL" id="RZU64074.1"/>
    </source>
</evidence>
<feature type="transmembrane region" description="Helical" evidence="7">
    <location>
        <begin position="96"/>
        <end position="115"/>
    </location>
</feature>
<keyword evidence="5 7" id="KW-1133">Transmembrane helix</keyword>
<evidence type="ECO:0000259" key="8">
    <source>
        <dbReference type="PROSITE" id="PS50928"/>
    </source>
</evidence>
<keyword evidence="10" id="KW-1185">Reference proteome</keyword>
<dbReference type="CDD" id="cd06261">
    <property type="entry name" value="TM_PBP2"/>
    <property type="match status" value="1"/>
</dbReference>
<evidence type="ECO:0000256" key="6">
    <source>
        <dbReference type="ARBA" id="ARBA00023136"/>
    </source>
</evidence>
<proteinExistence type="inferred from homology"/>
<dbReference type="GO" id="GO:0005886">
    <property type="term" value="C:plasma membrane"/>
    <property type="evidence" value="ECO:0007669"/>
    <property type="project" value="UniProtKB-SubCell"/>
</dbReference>
<dbReference type="SUPFAM" id="SSF161098">
    <property type="entry name" value="MetI-like"/>
    <property type="match status" value="1"/>
</dbReference>
<dbReference type="EMBL" id="SHLC01000001">
    <property type="protein sequence ID" value="RZU64074.1"/>
    <property type="molecule type" value="Genomic_DNA"/>
</dbReference>
<evidence type="ECO:0000313" key="10">
    <source>
        <dbReference type="Proteomes" id="UP000291483"/>
    </source>
</evidence>
<protein>
    <submittedName>
        <fullName evidence="9">Peptide/nickel transport system permease protein</fullName>
    </submittedName>
</protein>
<reference evidence="9 10" key="1">
    <citation type="submission" date="2019-02" db="EMBL/GenBank/DDBJ databases">
        <title>Sequencing the genomes of 1000 actinobacteria strains.</title>
        <authorList>
            <person name="Klenk H.-P."/>
        </authorList>
    </citation>
    <scope>NUCLEOTIDE SEQUENCE [LARGE SCALE GENOMIC DNA]</scope>
    <source>
        <strain evidence="9 10">DSM 18319</strain>
    </source>
</reference>
<comment type="similarity">
    <text evidence="7">Belongs to the binding-protein-dependent transport system permease family.</text>
</comment>
<keyword evidence="4 7" id="KW-0812">Transmembrane</keyword>
<feature type="transmembrane region" description="Helical" evidence="7">
    <location>
        <begin position="183"/>
        <end position="203"/>
    </location>
</feature>
<evidence type="ECO:0000256" key="4">
    <source>
        <dbReference type="ARBA" id="ARBA00022692"/>
    </source>
</evidence>
<dbReference type="GO" id="GO:0071916">
    <property type="term" value="F:dipeptide transmembrane transporter activity"/>
    <property type="evidence" value="ECO:0007669"/>
    <property type="project" value="TreeGrafter"/>
</dbReference>
<dbReference type="InterPro" id="IPR035906">
    <property type="entry name" value="MetI-like_sf"/>
</dbReference>
<dbReference type="Gene3D" id="1.10.3720.10">
    <property type="entry name" value="MetI-like"/>
    <property type="match status" value="1"/>
</dbReference>
<feature type="transmembrane region" description="Helical" evidence="7">
    <location>
        <begin position="287"/>
        <end position="312"/>
    </location>
</feature>
<feature type="transmembrane region" description="Helical" evidence="7">
    <location>
        <begin position="245"/>
        <end position="267"/>
    </location>
</feature>
<name>A0A4Q8AI81_9MICO</name>
<dbReference type="PANTHER" id="PTHR43163">
    <property type="entry name" value="DIPEPTIDE TRANSPORT SYSTEM PERMEASE PROTEIN DPPB-RELATED"/>
    <property type="match status" value="1"/>
</dbReference>
<evidence type="ECO:0000256" key="2">
    <source>
        <dbReference type="ARBA" id="ARBA00022448"/>
    </source>
</evidence>